<name>A0A7W6GUH3_9RHOB</name>
<evidence type="ECO:0000256" key="1">
    <source>
        <dbReference type="SAM" id="SignalP"/>
    </source>
</evidence>
<evidence type="ECO:0000313" key="3">
    <source>
        <dbReference type="Proteomes" id="UP000541426"/>
    </source>
</evidence>
<organism evidence="2 3">
    <name type="scientific">Sagittula marina</name>
    <dbReference type="NCBI Taxonomy" id="943940"/>
    <lineage>
        <taxon>Bacteria</taxon>
        <taxon>Pseudomonadati</taxon>
        <taxon>Pseudomonadota</taxon>
        <taxon>Alphaproteobacteria</taxon>
        <taxon>Rhodobacterales</taxon>
        <taxon>Roseobacteraceae</taxon>
        <taxon>Sagittula</taxon>
    </lineage>
</organism>
<dbReference type="RefSeq" id="WP_183966659.1">
    <property type="nucleotide sequence ID" value="NZ_BAABBZ010000002.1"/>
</dbReference>
<accession>A0A7W6GUH3</accession>
<feature type="signal peptide" evidence="1">
    <location>
        <begin position="1"/>
        <end position="18"/>
    </location>
</feature>
<reference evidence="2 3" key="1">
    <citation type="submission" date="2020-08" db="EMBL/GenBank/DDBJ databases">
        <title>Genomic Encyclopedia of Type Strains, Phase IV (KMG-IV): sequencing the most valuable type-strain genomes for metagenomic binning, comparative biology and taxonomic classification.</title>
        <authorList>
            <person name="Goeker M."/>
        </authorList>
    </citation>
    <scope>NUCLEOTIDE SEQUENCE [LARGE SCALE GENOMIC DNA]</scope>
    <source>
        <strain evidence="2 3">DSM 102235</strain>
    </source>
</reference>
<proteinExistence type="predicted"/>
<keyword evidence="1" id="KW-0732">Signal</keyword>
<dbReference type="EMBL" id="JACIEJ010000006">
    <property type="protein sequence ID" value="MBB3986344.1"/>
    <property type="molecule type" value="Genomic_DNA"/>
</dbReference>
<dbReference type="Proteomes" id="UP000541426">
    <property type="component" value="Unassembled WGS sequence"/>
</dbReference>
<keyword evidence="3" id="KW-1185">Reference proteome</keyword>
<protein>
    <submittedName>
        <fullName evidence="2">Uncharacterized protein</fullName>
    </submittedName>
</protein>
<dbReference type="AlphaFoldDB" id="A0A7W6GUH3"/>
<gene>
    <name evidence="2" type="ORF">GGQ68_002683</name>
</gene>
<evidence type="ECO:0000313" key="2">
    <source>
        <dbReference type="EMBL" id="MBB3986344.1"/>
    </source>
</evidence>
<sequence length="81" mass="8567">MLRTTLILLALAISPAMAQTVKPDCACLNRDGVEVPLGQIACLTVSGRSFTARCASSQNVLTWRKLHDGCLSAQITPIPAS</sequence>
<feature type="chain" id="PRO_5030510365" evidence="1">
    <location>
        <begin position="19"/>
        <end position="81"/>
    </location>
</feature>
<comment type="caution">
    <text evidence="2">The sequence shown here is derived from an EMBL/GenBank/DDBJ whole genome shotgun (WGS) entry which is preliminary data.</text>
</comment>